<dbReference type="WBParaSite" id="ES5_v2.g15279.t1">
    <property type="protein sequence ID" value="ES5_v2.g15279.t1"/>
    <property type="gene ID" value="ES5_v2.g15279"/>
</dbReference>
<evidence type="ECO:0000313" key="2">
    <source>
        <dbReference type="WBParaSite" id="ES5_v2.g15279.t1"/>
    </source>
</evidence>
<proteinExistence type="predicted"/>
<name>A0AC34FDT0_9BILA</name>
<organism evidence="1 2">
    <name type="scientific">Panagrolaimus sp. ES5</name>
    <dbReference type="NCBI Taxonomy" id="591445"/>
    <lineage>
        <taxon>Eukaryota</taxon>
        <taxon>Metazoa</taxon>
        <taxon>Ecdysozoa</taxon>
        <taxon>Nematoda</taxon>
        <taxon>Chromadorea</taxon>
        <taxon>Rhabditida</taxon>
        <taxon>Tylenchina</taxon>
        <taxon>Panagrolaimomorpha</taxon>
        <taxon>Panagrolaimoidea</taxon>
        <taxon>Panagrolaimidae</taxon>
        <taxon>Panagrolaimus</taxon>
    </lineage>
</organism>
<dbReference type="Proteomes" id="UP000887579">
    <property type="component" value="Unplaced"/>
</dbReference>
<evidence type="ECO:0000313" key="1">
    <source>
        <dbReference type="Proteomes" id="UP000887579"/>
    </source>
</evidence>
<protein>
    <submittedName>
        <fullName evidence="2">Uncharacterized protein</fullName>
    </submittedName>
</protein>
<sequence>MASVAVDFSLVTLRRKDGRNKKRDRKSIEEKHQSILMKTMDITVAREKKRLQDELMATKKCLELEKKKNTVLKVKYSELYSIYKRKCGGYYYKGTTGKSSAKRRSTNKSAGKSERRKSKADTMPINSDRTYDEIQMLQAEIDGLKESTADMKDKSFVMEETIRDVVAEKENKVQALKAEKEINAKMQAKIVELEATIKTINVELKELQSNIEDLTKENAIILEKEQKAQTIIAEHDAKMKQMKAENAKQKVTEKKLQAKAKIVAEKFSVLHQQYQQAKSANNSLNMLIKHNNENLAFFRNKEREYIARIKTSENSINQLQKAIKIHKKTISKLNIKEEPDYPKGYIPTTSGGIDEHQNFSFFKFLQNVKDKVDTSFFHKTITLEEVLILIVESICPLVHEDSWEAYSKFDCSGKPVKISLKKDSTKFMLQLNGRLNVSDAEIEVNSLLHHVDSCHLTDLRLVDQTISKNDFMELVASKTIKNFAFYRNTVTNGQGKGFMKMEEILKELPNAEKVEYWLRNNETPPKFDDFPAFPKLRSFSLYNISESFDFNHLSEFIKKHSNVNFTFKFCPLILKRVKENIFSMKSQLLQSMPSTVQVNISFA</sequence>
<accession>A0AC34FDT0</accession>
<reference evidence="2" key="1">
    <citation type="submission" date="2022-11" db="UniProtKB">
        <authorList>
            <consortium name="WormBaseParasite"/>
        </authorList>
    </citation>
    <scope>IDENTIFICATION</scope>
</reference>